<dbReference type="PANTHER" id="PTHR34580">
    <property type="match status" value="1"/>
</dbReference>
<feature type="domain" description="Helix-turn-helix type 11" evidence="1">
    <location>
        <begin position="6"/>
        <end position="59"/>
    </location>
</feature>
<organism evidence="3 4">
    <name type="scientific">Celeribacter ethanolicus</name>
    <dbReference type="NCBI Taxonomy" id="1758178"/>
    <lineage>
        <taxon>Bacteria</taxon>
        <taxon>Pseudomonadati</taxon>
        <taxon>Pseudomonadota</taxon>
        <taxon>Alphaproteobacteria</taxon>
        <taxon>Rhodobacterales</taxon>
        <taxon>Roseobacteraceae</taxon>
        <taxon>Celeribacter</taxon>
    </lineage>
</organism>
<reference evidence="3 4" key="1">
    <citation type="submission" date="2017-06" db="EMBL/GenBank/DDBJ databases">
        <title>Celeribacter sp. TSPH2 complete genome sequence.</title>
        <authorList>
            <person name="Woo J.-H."/>
            <person name="Kim H.-S."/>
        </authorList>
    </citation>
    <scope>NUCLEOTIDE SEQUENCE [LARGE SCALE GENOMIC DNA]</scope>
    <source>
        <strain evidence="3 4">TSPH2</strain>
    </source>
</reference>
<dbReference type="Pfam" id="PF13280">
    <property type="entry name" value="WYL"/>
    <property type="match status" value="1"/>
</dbReference>
<dbReference type="Pfam" id="PF08279">
    <property type="entry name" value="HTH_11"/>
    <property type="match status" value="1"/>
</dbReference>
<dbReference type="InterPro" id="IPR036390">
    <property type="entry name" value="WH_DNA-bd_sf"/>
</dbReference>
<protein>
    <submittedName>
        <fullName evidence="3">Transcriptional regulator</fullName>
    </submittedName>
</protein>
<dbReference type="STRING" id="1758178.GCA_001550095_02649"/>
<dbReference type="PROSITE" id="PS52050">
    <property type="entry name" value="WYL"/>
    <property type="match status" value="1"/>
</dbReference>
<dbReference type="InterPro" id="IPR026881">
    <property type="entry name" value="WYL_dom"/>
</dbReference>
<dbReference type="OrthoDB" id="9807255at2"/>
<gene>
    <name evidence="3" type="ORF">CEW89_06675</name>
</gene>
<dbReference type="SUPFAM" id="SSF46785">
    <property type="entry name" value="Winged helix' DNA-binding domain"/>
    <property type="match status" value="1"/>
</dbReference>
<evidence type="ECO:0000259" key="1">
    <source>
        <dbReference type="Pfam" id="PF08279"/>
    </source>
</evidence>
<evidence type="ECO:0000313" key="3">
    <source>
        <dbReference type="EMBL" id="ATG47278.1"/>
    </source>
</evidence>
<feature type="domain" description="WYL" evidence="2">
    <location>
        <begin position="138"/>
        <end position="202"/>
    </location>
</feature>
<dbReference type="InterPro" id="IPR013196">
    <property type="entry name" value="HTH_11"/>
</dbReference>
<evidence type="ECO:0000259" key="2">
    <source>
        <dbReference type="Pfam" id="PF13280"/>
    </source>
</evidence>
<dbReference type="AlphaFoldDB" id="A0A291GAU7"/>
<keyword evidence="4" id="KW-1185">Reference proteome</keyword>
<proteinExistence type="predicted"/>
<dbReference type="RefSeq" id="WP_096805372.1">
    <property type="nucleotide sequence ID" value="NZ_CP022196.1"/>
</dbReference>
<accession>A0A291GAU7</accession>
<evidence type="ECO:0000313" key="4">
    <source>
        <dbReference type="Proteomes" id="UP000217935"/>
    </source>
</evidence>
<dbReference type="EMBL" id="CP022196">
    <property type="protein sequence ID" value="ATG47278.1"/>
    <property type="molecule type" value="Genomic_DNA"/>
</dbReference>
<dbReference type="PANTHER" id="PTHR34580:SF3">
    <property type="entry name" value="PROTEIN PAFB"/>
    <property type="match status" value="1"/>
</dbReference>
<sequence length="250" mass="28598">MAKSDRLFRLMHLMRSLRPPVTAGDLARELGVSQRTLYRDIGALRASGARIEGEAGFGYTLTEDYALPPQSLSQIEIEALVLGLSEVRLRGDPALSEAARNALAKITASLPEEKRAQIEHSVGLVHRYLPQKQYEADLSLIRQACWQERALRLGYRDRQGRETLREIWPLAIVYLDKELMLLAHCRLRDAFRQFLVGSILSLDWGQTSFRPRRVPMLRDYLAELRSRHEISPYCEEGRQMMAEKEITAPP</sequence>
<dbReference type="InterPro" id="IPR051534">
    <property type="entry name" value="CBASS_pafABC_assoc_protein"/>
</dbReference>
<name>A0A291GAU7_9RHOB</name>
<dbReference type="Proteomes" id="UP000217935">
    <property type="component" value="Chromosome"/>
</dbReference>
<dbReference type="InterPro" id="IPR036388">
    <property type="entry name" value="WH-like_DNA-bd_sf"/>
</dbReference>
<dbReference type="Gene3D" id="1.10.10.10">
    <property type="entry name" value="Winged helix-like DNA-binding domain superfamily/Winged helix DNA-binding domain"/>
    <property type="match status" value="1"/>
</dbReference>
<dbReference type="KEGG" id="ceh:CEW89_06675"/>